<evidence type="ECO:0000259" key="9">
    <source>
        <dbReference type="Pfam" id="PF12804"/>
    </source>
</evidence>
<proteinExistence type="inferred from homology"/>
<dbReference type="PANTHER" id="PTHR43584:SF3">
    <property type="entry name" value="BIFUNCTIONAL PROTEIN GLMU"/>
    <property type="match status" value="1"/>
</dbReference>
<dbReference type="EMBL" id="WTPX01000090">
    <property type="protein sequence ID" value="NNJ26659.1"/>
    <property type="molecule type" value="Genomic_DNA"/>
</dbReference>
<evidence type="ECO:0000256" key="6">
    <source>
        <dbReference type="ARBA" id="ARBA00048247"/>
    </source>
</evidence>
<sequence length="245" mass="25455">MSTAAVILAAGKGTRMNSELPKVAHEAAGKPLVKHVLDAARGAGCDKLIVVVGYGGDFVKGLLLDEPGVEFAVQTEQKGTGHAVMMAEPNLKGHDGPVLVLYGDMPLVTASSLKTLLDARESADAACVVGSAVTEENHGLGRVIRDDAGNFLRIVEEKDATDAERAVTEINTGCYAFAGPALLSSLAELSPNNAQGEYYLTDCPAILKDRGETVAAETALTIEEALGVNTPDQLAQVEAVIASRS</sequence>
<dbReference type="SUPFAM" id="SSF53448">
    <property type="entry name" value="Nucleotide-diphospho-sugar transferases"/>
    <property type="match status" value="1"/>
</dbReference>
<dbReference type="Pfam" id="PF12804">
    <property type="entry name" value="NTP_transf_3"/>
    <property type="match status" value="1"/>
</dbReference>
<reference evidence="10 11" key="1">
    <citation type="journal article" date="2020" name="Syst. Appl. Microbiol.">
        <title>Alienimonas chondri sp. nov., a novel planctomycete isolated from the biofilm of the red alga Chondrus crispus.</title>
        <authorList>
            <person name="Vitorino I."/>
            <person name="Albuquerque L."/>
            <person name="Wiegand S."/>
            <person name="Kallscheuer N."/>
            <person name="da Costa M.S."/>
            <person name="Lobo-da-Cunha A."/>
            <person name="Jogler C."/>
            <person name="Lage O.M."/>
        </authorList>
    </citation>
    <scope>NUCLEOTIDE SEQUENCE [LARGE SCALE GENOMIC DNA]</scope>
    <source>
        <strain evidence="10 11">LzC2</strain>
    </source>
</reference>
<comment type="similarity">
    <text evidence="1">In the C-terminal section; belongs to the transferase hexapeptide repeat family.</text>
</comment>
<dbReference type="Gene3D" id="3.90.550.10">
    <property type="entry name" value="Spore Coat Polysaccharide Biosynthesis Protein SpsA, Chain A"/>
    <property type="match status" value="1"/>
</dbReference>
<comment type="function">
    <text evidence="8">Catalyzes the last two sequential reactions in the de novo biosynthetic pathway for UDP-N-acetylglucosamine (UDP-GlcNAc). The C-terminal domain catalyzes the transfer of acetyl group from acetyl coenzyme A to glucosamine-1-phosphate (GlcN-1-P) to produce N-acetylglucosamine-1-phosphate (GlcNAc-1-P), which is converted into UDP-GlcNAc by the transfer of uridine 5-monophosphate (from uridine 5-triphosphate), a reaction catalyzed by the N-terminal domain.</text>
</comment>
<comment type="catalytic activity">
    <reaction evidence="6">
        <text>alpha-D-glucosamine 1-phosphate + acetyl-CoA = N-acetyl-alpha-D-glucosamine 1-phosphate + CoA + H(+)</text>
        <dbReference type="Rhea" id="RHEA:13725"/>
        <dbReference type="ChEBI" id="CHEBI:15378"/>
        <dbReference type="ChEBI" id="CHEBI:57287"/>
        <dbReference type="ChEBI" id="CHEBI:57288"/>
        <dbReference type="ChEBI" id="CHEBI:57776"/>
        <dbReference type="ChEBI" id="CHEBI:58516"/>
        <dbReference type="EC" id="2.3.1.157"/>
    </reaction>
</comment>
<keyword evidence="11" id="KW-1185">Reference proteome</keyword>
<protein>
    <submittedName>
        <fullName evidence="10">Bifunctional protein GlmU</fullName>
    </submittedName>
</protein>
<evidence type="ECO:0000313" key="11">
    <source>
        <dbReference type="Proteomes" id="UP000609651"/>
    </source>
</evidence>
<feature type="domain" description="MobA-like NTP transferase" evidence="9">
    <location>
        <begin position="5"/>
        <end position="138"/>
    </location>
</feature>
<accession>A0ABX1VFY7</accession>
<dbReference type="CDD" id="cd02540">
    <property type="entry name" value="GT2_GlmU_N_bac"/>
    <property type="match status" value="1"/>
</dbReference>
<dbReference type="InterPro" id="IPR025877">
    <property type="entry name" value="MobA-like_NTP_Trfase"/>
</dbReference>
<keyword evidence="5" id="KW-0012">Acyltransferase</keyword>
<comment type="similarity">
    <text evidence="2">In the N-terminal section; belongs to the N-acetylglucosamine-1-phosphate uridyltransferase family.</text>
</comment>
<comment type="caution">
    <text evidence="10">The sequence shown here is derived from an EMBL/GenBank/DDBJ whole genome shotgun (WGS) entry which is preliminary data.</text>
</comment>
<gene>
    <name evidence="10" type="primary">glmU</name>
    <name evidence="10" type="ORF">LzC2_27480</name>
</gene>
<evidence type="ECO:0000313" key="10">
    <source>
        <dbReference type="EMBL" id="NNJ26659.1"/>
    </source>
</evidence>
<evidence type="ECO:0000256" key="4">
    <source>
        <dbReference type="ARBA" id="ARBA00022695"/>
    </source>
</evidence>
<evidence type="ECO:0000256" key="7">
    <source>
        <dbReference type="ARBA" id="ARBA00048493"/>
    </source>
</evidence>
<dbReference type="PANTHER" id="PTHR43584">
    <property type="entry name" value="NUCLEOTIDYL TRANSFERASE"/>
    <property type="match status" value="1"/>
</dbReference>
<dbReference type="InterPro" id="IPR029044">
    <property type="entry name" value="Nucleotide-diphossugar_trans"/>
</dbReference>
<keyword evidence="4" id="KW-0548">Nucleotidyltransferase</keyword>
<evidence type="ECO:0000256" key="8">
    <source>
        <dbReference type="ARBA" id="ARBA00049628"/>
    </source>
</evidence>
<dbReference type="Proteomes" id="UP000609651">
    <property type="component" value="Unassembled WGS sequence"/>
</dbReference>
<comment type="catalytic activity">
    <reaction evidence="7">
        <text>N-acetyl-alpha-D-glucosamine 1-phosphate + UTP + H(+) = UDP-N-acetyl-alpha-D-glucosamine + diphosphate</text>
        <dbReference type="Rhea" id="RHEA:13509"/>
        <dbReference type="ChEBI" id="CHEBI:15378"/>
        <dbReference type="ChEBI" id="CHEBI:33019"/>
        <dbReference type="ChEBI" id="CHEBI:46398"/>
        <dbReference type="ChEBI" id="CHEBI:57705"/>
        <dbReference type="ChEBI" id="CHEBI:57776"/>
        <dbReference type="EC" id="2.7.7.23"/>
    </reaction>
</comment>
<organism evidence="10 11">
    <name type="scientific">Alienimonas chondri</name>
    <dbReference type="NCBI Taxonomy" id="2681879"/>
    <lineage>
        <taxon>Bacteria</taxon>
        <taxon>Pseudomonadati</taxon>
        <taxon>Planctomycetota</taxon>
        <taxon>Planctomycetia</taxon>
        <taxon>Planctomycetales</taxon>
        <taxon>Planctomycetaceae</taxon>
        <taxon>Alienimonas</taxon>
    </lineage>
</organism>
<evidence type="ECO:0000256" key="2">
    <source>
        <dbReference type="ARBA" id="ARBA00007947"/>
    </source>
</evidence>
<evidence type="ECO:0000256" key="3">
    <source>
        <dbReference type="ARBA" id="ARBA00022679"/>
    </source>
</evidence>
<keyword evidence="3" id="KW-0808">Transferase</keyword>
<evidence type="ECO:0000256" key="1">
    <source>
        <dbReference type="ARBA" id="ARBA00007707"/>
    </source>
</evidence>
<dbReference type="InterPro" id="IPR050065">
    <property type="entry name" value="GlmU-like"/>
</dbReference>
<name>A0ABX1VFY7_9PLAN</name>
<dbReference type="RefSeq" id="WP_171187869.1">
    <property type="nucleotide sequence ID" value="NZ_WTPX01000090.1"/>
</dbReference>
<evidence type="ECO:0000256" key="5">
    <source>
        <dbReference type="ARBA" id="ARBA00023315"/>
    </source>
</evidence>